<sequence length="155" mass="18160">MFHFSSRYRFLLFVRPLHNGLGKYFWTDEAHFHLEGSVNVRFRLKQATLDPRNSVTFPKSDGIEWICSIVYFGLVVLREVNLNRSRDMHDHREAIYIAVRERNCSGSVSMSVPSCPIFIQEWVPPHNACCFKNVLKSHLTEERLISLHFRHVCPA</sequence>
<accession>A0A4Y2EUX7</accession>
<name>A0A4Y2EUX7_ARAVE</name>
<dbReference type="EMBL" id="BGPR01000723">
    <property type="protein sequence ID" value="GBM33062.1"/>
    <property type="molecule type" value="Genomic_DNA"/>
</dbReference>
<gene>
    <name evidence="1" type="ORF">AVEN_126063_1</name>
</gene>
<evidence type="ECO:0000313" key="1">
    <source>
        <dbReference type="EMBL" id="GBM33062.1"/>
    </source>
</evidence>
<organism evidence="1 2">
    <name type="scientific">Araneus ventricosus</name>
    <name type="common">Orbweaver spider</name>
    <name type="synonym">Epeira ventricosa</name>
    <dbReference type="NCBI Taxonomy" id="182803"/>
    <lineage>
        <taxon>Eukaryota</taxon>
        <taxon>Metazoa</taxon>
        <taxon>Ecdysozoa</taxon>
        <taxon>Arthropoda</taxon>
        <taxon>Chelicerata</taxon>
        <taxon>Arachnida</taxon>
        <taxon>Araneae</taxon>
        <taxon>Araneomorphae</taxon>
        <taxon>Entelegynae</taxon>
        <taxon>Araneoidea</taxon>
        <taxon>Araneidae</taxon>
        <taxon>Araneus</taxon>
    </lineage>
</organism>
<proteinExistence type="predicted"/>
<dbReference type="AlphaFoldDB" id="A0A4Y2EUX7"/>
<keyword evidence="2" id="KW-1185">Reference proteome</keyword>
<dbReference type="Proteomes" id="UP000499080">
    <property type="component" value="Unassembled WGS sequence"/>
</dbReference>
<reference evidence="1 2" key="1">
    <citation type="journal article" date="2019" name="Sci. Rep.">
        <title>Orb-weaving spider Araneus ventricosus genome elucidates the spidroin gene catalogue.</title>
        <authorList>
            <person name="Kono N."/>
            <person name="Nakamura H."/>
            <person name="Ohtoshi R."/>
            <person name="Moran D.A.P."/>
            <person name="Shinohara A."/>
            <person name="Yoshida Y."/>
            <person name="Fujiwara M."/>
            <person name="Mori M."/>
            <person name="Tomita M."/>
            <person name="Arakawa K."/>
        </authorList>
    </citation>
    <scope>NUCLEOTIDE SEQUENCE [LARGE SCALE GENOMIC DNA]</scope>
</reference>
<comment type="caution">
    <text evidence="1">The sequence shown here is derived from an EMBL/GenBank/DDBJ whole genome shotgun (WGS) entry which is preliminary data.</text>
</comment>
<evidence type="ECO:0000313" key="2">
    <source>
        <dbReference type="Proteomes" id="UP000499080"/>
    </source>
</evidence>
<protein>
    <submittedName>
        <fullName evidence="1">Uncharacterized protein</fullName>
    </submittedName>
</protein>